<name>A0AAE3N3H3_9BURK</name>
<gene>
    <name evidence="3" type="ORF">PGB34_00680</name>
</gene>
<evidence type="ECO:0000256" key="1">
    <source>
        <dbReference type="SAM" id="Phobius"/>
    </source>
</evidence>
<evidence type="ECO:0000313" key="4">
    <source>
        <dbReference type="Proteomes" id="UP001212602"/>
    </source>
</evidence>
<keyword evidence="1" id="KW-0472">Membrane</keyword>
<dbReference type="InterPro" id="IPR000326">
    <property type="entry name" value="PAP2/HPO"/>
</dbReference>
<dbReference type="Pfam" id="PF01569">
    <property type="entry name" value="PAP2"/>
    <property type="match status" value="1"/>
</dbReference>
<dbReference type="CDD" id="cd03396">
    <property type="entry name" value="PAP2_like_6"/>
    <property type="match status" value="1"/>
</dbReference>
<dbReference type="Proteomes" id="UP001212602">
    <property type="component" value="Unassembled WGS sequence"/>
</dbReference>
<accession>A0AAE3N3H3</accession>
<evidence type="ECO:0000259" key="2">
    <source>
        <dbReference type="Pfam" id="PF01569"/>
    </source>
</evidence>
<feature type="transmembrane region" description="Helical" evidence="1">
    <location>
        <begin position="174"/>
        <end position="192"/>
    </location>
</feature>
<evidence type="ECO:0000313" key="3">
    <source>
        <dbReference type="EMBL" id="MDA7414865.1"/>
    </source>
</evidence>
<sequence>MSVPSVSPPASLARAGWVSALALMLLLLWDASGADMAVARWMGTPLGFAARSDFFWAVLMHEGGKALAWALLLGLLLAARWPVGLLRRLTRAQRWQLALVPLAAVALVTLLKQHSQTSCPWDLQAFGGGAPWVSHWAWGQGDGGPGHCFPAGHATSALCFAGGWFVLRPLSARAAALWLAASLAAGLVLGLGQQWRGAHFMSHTLWSAWLCWMVGFAAELLLLRARQALRHRSRMAPARS</sequence>
<protein>
    <submittedName>
        <fullName evidence="3">Phosphatase PAP2 family protein</fullName>
    </submittedName>
</protein>
<reference evidence="3" key="1">
    <citation type="submission" date="2023-01" db="EMBL/GenBank/DDBJ databases">
        <title>Xenophilus mangrovi sp. nov., isolated from soil of Mangrove nature reserve.</title>
        <authorList>
            <person name="Xu S."/>
            <person name="Liu Z."/>
            <person name="Xu Y."/>
        </authorList>
    </citation>
    <scope>NUCLEOTIDE SEQUENCE</scope>
    <source>
        <strain evidence="3">YW8</strain>
    </source>
</reference>
<keyword evidence="1" id="KW-0812">Transmembrane</keyword>
<dbReference type="InterPro" id="IPR036938">
    <property type="entry name" value="PAP2/HPO_sf"/>
</dbReference>
<dbReference type="EMBL" id="JAQIPB010000001">
    <property type="protein sequence ID" value="MDA7414865.1"/>
    <property type="molecule type" value="Genomic_DNA"/>
</dbReference>
<organism evidence="3 4">
    <name type="scientific">Xenophilus arseniciresistens</name>
    <dbReference type="NCBI Taxonomy" id="1283306"/>
    <lineage>
        <taxon>Bacteria</taxon>
        <taxon>Pseudomonadati</taxon>
        <taxon>Pseudomonadota</taxon>
        <taxon>Betaproteobacteria</taxon>
        <taxon>Burkholderiales</taxon>
        <taxon>Comamonadaceae</taxon>
        <taxon>Xenophilus</taxon>
    </lineage>
</organism>
<keyword evidence="4" id="KW-1185">Reference proteome</keyword>
<feature type="domain" description="Phosphatidic acid phosphatase type 2/haloperoxidase" evidence="2">
    <location>
        <begin position="95"/>
        <end position="218"/>
    </location>
</feature>
<feature type="transmembrane region" description="Helical" evidence="1">
    <location>
        <begin position="149"/>
        <end position="167"/>
    </location>
</feature>
<dbReference type="RefSeq" id="WP_271426141.1">
    <property type="nucleotide sequence ID" value="NZ_JAQIPB010000001.1"/>
</dbReference>
<feature type="transmembrane region" description="Helical" evidence="1">
    <location>
        <begin position="95"/>
        <end position="111"/>
    </location>
</feature>
<proteinExistence type="predicted"/>
<dbReference type="AlphaFoldDB" id="A0AAE3N3H3"/>
<comment type="caution">
    <text evidence="3">The sequence shown here is derived from an EMBL/GenBank/DDBJ whole genome shotgun (WGS) entry which is preliminary data.</text>
</comment>
<keyword evidence="1" id="KW-1133">Transmembrane helix</keyword>
<feature type="transmembrane region" description="Helical" evidence="1">
    <location>
        <begin position="204"/>
        <end position="225"/>
    </location>
</feature>
<dbReference type="SUPFAM" id="SSF48317">
    <property type="entry name" value="Acid phosphatase/Vanadium-dependent haloperoxidase"/>
    <property type="match status" value="1"/>
</dbReference>